<reference evidence="1" key="2">
    <citation type="submission" date="2021-01" db="UniProtKB">
        <authorList>
            <consortium name="EnsemblMetazoa"/>
        </authorList>
    </citation>
    <scope>IDENTIFICATION</scope>
</reference>
<dbReference type="InterPro" id="IPR015915">
    <property type="entry name" value="Kelch-typ_b-propeller"/>
</dbReference>
<protein>
    <submittedName>
        <fullName evidence="1">Uncharacterized protein</fullName>
    </submittedName>
</protein>
<dbReference type="Proteomes" id="UP000007110">
    <property type="component" value="Unassembled WGS sequence"/>
</dbReference>
<dbReference type="GO" id="GO:0019005">
    <property type="term" value="C:SCF ubiquitin ligase complex"/>
    <property type="evidence" value="ECO:0000318"/>
    <property type="project" value="GO_Central"/>
</dbReference>
<name>A0A7M7P1U2_STRPU</name>
<evidence type="ECO:0000313" key="2">
    <source>
        <dbReference type="Proteomes" id="UP000007110"/>
    </source>
</evidence>
<dbReference type="AlphaFoldDB" id="A0A7M7P1U2"/>
<dbReference type="EnsemblMetazoa" id="XM_030988359">
    <property type="protein sequence ID" value="XP_030844219"/>
    <property type="gene ID" value="LOC115925127"/>
</dbReference>
<accession>A0A7M7P1U2</accession>
<proteinExistence type="predicted"/>
<sequence length="230" mass="25037">MVCVKCAVLMSSQSRRESCCRLCKRRRKKGFKSVILKRKQAFVNAACEGVLKWSSCECPSTPVTGRSSHSVAYVNGKIFFFGGCSGSRTAFNDMWNLDLSTREWTRVLGSGSYPSPKGSATMVNYKGNLILFGGLAPPVPHPPHLAPQIFNELHVYRPHKNKWSCVATSPSPPPMAGHSASIIGSKMVVFGGLLDGQQRQNAATQDFISCTAYQAYLCSPEDLSCDAFGS</sequence>
<organism evidence="1 2">
    <name type="scientific">Strongylocentrotus purpuratus</name>
    <name type="common">Purple sea urchin</name>
    <dbReference type="NCBI Taxonomy" id="7668"/>
    <lineage>
        <taxon>Eukaryota</taxon>
        <taxon>Metazoa</taxon>
        <taxon>Echinodermata</taxon>
        <taxon>Eleutherozoa</taxon>
        <taxon>Echinozoa</taxon>
        <taxon>Echinoidea</taxon>
        <taxon>Euechinoidea</taxon>
        <taxon>Echinacea</taxon>
        <taxon>Camarodonta</taxon>
        <taxon>Echinidea</taxon>
        <taxon>Strongylocentrotidae</taxon>
        <taxon>Strongylocentrotus</taxon>
    </lineage>
</organism>
<dbReference type="RefSeq" id="XP_030844219.1">
    <property type="nucleotide sequence ID" value="XM_030988359.1"/>
</dbReference>
<evidence type="ECO:0000313" key="1">
    <source>
        <dbReference type="EnsemblMetazoa" id="XP_030844219"/>
    </source>
</evidence>
<dbReference type="GeneID" id="115925127"/>
<dbReference type="GO" id="GO:1990756">
    <property type="term" value="F:ubiquitin-like ligase-substrate adaptor activity"/>
    <property type="evidence" value="ECO:0000318"/>
    <property type="project" value="GO_Central"/>
</dbReference>
<dbReference type="InParanoid" id="A0A7M7P1U2"/>
<dbReference type="PANTHER" id="PTHR46432:SF1">
    <property type="entry name" value="F-BOX ONLY PROTEIN 42"/>
    <property type="match status" value="1"/>
</dbReference>
<dbReference type="PANTHER" id="PTHR46432">
    <property type="entry name" value="F-BOX ONLY PROTEIN 42"/>
    <property type="match status" value="1"/>
</dbReference>
<dbReference type="Gene3D" id="2.120.10.80">
    <property type="entry name" value="Kelch-type beta propeller"/>
    <property type="match status" value="1"/>
</dbReference>
<dbReference type="KEGG" id="spu:115925127"/>
<dbReference type="Pfam" id="PF13415">
    <property type="entry name" value="Beta-prop_FBX42"/>
    <property type="match status" value="1"/>
</dbReference>
<dbReference type="InterPro" id="IPR052821">
    <property type="entry name" value="F-box_only_SRC"/>
</dbReference>
<keyword evidence="2" id="KW-1185">Reference proteome</keyword>
<reference evidence="2" key="1">
    <citation type="submission" date="2015-02" db="EMBL/GenBank/DDBJ databases">
        <title>Genome sequencing for Strongylocentrotus purpuratus.</title>
        <authorList>
            <person name="Murali S."/>
            <person name="Liu Y."/>
            <person name="Vee V."/>
            <person name="English A."/>
            <person name="Wang M."/>
            <person name="Skinner E."/>
            <person name="Han Y."/>
            <person name="Muzny D.M."/>
            <person name="Worley K.C."/>
            <person name="Gibbs R.A."/>
        </authorList>
    </citation>
    <scope>NUCLEOTIDE SEQUENCE</scope>
</reference>
<dbReference type="SUPFAM" id="SSF117281">
    <property type="entry name" value="Kelch motif"/>
    <property type="match status" value="1"/>
</dbReference>
<dbReference type="OrthoDB" id="9973021at2759"/>